<name>A0ABD2CF99_VESMC</name>
<accession>A0ABD2CF99</accession>
<dbReference type="EMBL" id="JAYRBN010000054">
    <property type="protein sequence ID" value="KAL2743730.1"/>
    <property type="molecule type" value="Genomic_DNA"/>
</dbReference>
<reference evidence="1 2" key="1">
    <citation type="journal article" date="2024" name="Ann. Entomol. Soc. Am.">
        <title>Genomic analyses of the southern and eastern yellowjacket wasps (Hymenoptera: Vespidae) reveal evolutionary signatures of social life.</title>
        <authorList>
            <person name="Catto M.A."/>
            <person name="Caine P.B."/>
            <person name="Orr S.E."/>
            <person name="Hunt B.G."/>
            <person name="Goodisman M.A.D."/>
        </authorList>
    </citation>
    <scope>NUCLEOTIDE SEQUENCE [LARGE SCALE GENOMIC DNA]</scope>
    <source>
        <strain evidence="1">232</strain>
        <tissue evidence="1">Head and thorax</tissue>
    </source>
</reference>
<evidence type="ECO:0000313" key="1">
    <source>
        <dbReference type="EMBL" id="KAL2743730.1"/>
    </source>
</evidence>
<dbReference type="AlphaFoldDB" id="A0ABD2CF99"/>
<feature type="non-terminal residue" evidence="1">
    <location>
        <position position="1"/>
    </location>
</feature>
<organism evidence="1 2">
    <name type="scientific">Vespula maculifrons</name>
    <name type="common">Eastern yellow jacket</name>
    <name type="synonym">Wasp</name>
    <dbReference type="NCBI Taxonomy" id="7453"/>
    <lineage>
        <taxon>Eukaryota</taxon>
        <taxon>Metazoa</taxon>
        <taxon>Ecdysozoa</taxon>
        <taxon>Arthropoda</taxon>
        <taxon>Hexapoda</taxon>
        <taxon>Insecta</taxon>
        <taxon>Pterygota</taxon>
        <taxon>Neoptera</taxon>
        <taxon>Endopterygota</taxon>
        <taxon>Hymenoptera</taxon>
        <taxon>Apocrita</taxon>
        <taxon>Aculeata</taxon>
        <taxon>Vespoidea</taxon>
        <taxon>Vespidae</taxon>
        <taxon>Vespinae</taxon>
        <taxon>Vespula</taxon>
    </lineage>
</organism>
<comment type="caution">
    <text evidence="1">The sequence shown here is derived from an EMBL/GenBank/DDBJ whole genome shotgun (WGS) entry which is preliminary data.</text>
</comment>
<dbReference type="Proteomes" id="UP001607303">
    <property type="component" value="Unassembled WGS sequence"/>
</dbReference>
<sequence>ILTFIKVKLQRGKTLNTYVIKRSFRRSKPFPNKSSIVRLSDMCCERRCMSVRIENENLCVSCAFFLLVYFGETNRIDTTLKLLRLLKQETHYERTTRYTTAQHGTSHFALY</sequence>
<proteinExistence type="predicted"/>
<protein>
    <submittedName>
        <fullName evidence="1">Uncharacterized protein</fullName>
    </submittedName>
</protein>
<keyword evidence="2" id="KW-1185">Reference proteome</keyword>
<gene>
    <name evidence="1" type="ORF">V1477_007988</name>
</gene>
<evidence type="ECO:0000313" key="2">
    <source>
        <dbReference type="Proteomes" id="UP001607303"/>
    </source>
</evidence>